<feature type="region of interest" description="Disordered" evidence="1">
    <location>
        <begin position="41"/>
        <end position="62"/>
    </location>
</feature>
<dbReference type="EMBL" id="FNYE01000005">
    <property type="protein sequence ID" value="SEI91402.1"/>
    <property type="molecule type" value="Genomic_DNA"/>
</dbReference>
<accession>A0A1H6UTY2</accession>
<name>A0A1H6UTY2_9BURK</name>
<organism evidence="2 3">
    <name type="scientific">Paraburkholderia diazotrophica</name>
    <dbReference type="NCBI Taxonomy" id="667676"/>
    <lineage>
        <taxon>Bacteria</taxon>
        <taxon>Pseudomonadati</taxon>
        <taxon>Pseudomonadota</taxon>
        <taxon>Betaproteobacteria</taxon>
        <taxon>Burkholderiales</taxon>
        <taxon>Burkholderiaceae</taxon>
        <taxon>Paraburkholderia</taxon>
    </lineage>
</organism>
<evidence type="ECO:0000313" key="2">
    <source>
        <dbReference type="EMBL" id="SEI91402.1"/>
    </source>
</evidence>
<dbReference type="AlphaFoldDB" id="A0A1H6UTY2"/>
<reference evidence="3" key="1">
    <citation type="submission" date="2016-10" db="EMBL/GenBank/DDBJ databases">
        <authorList>
            <person name="Varghese N."/>
            <person name="Submissions S."/>
        </authorList>
    </citation>
    <scope>NUCLEOTIDE SEQUENCE [LARGE SCALE GENOMIC DNA]</scope>
    <source>
        <strain evidence="3">LMG 26031</strain>
    </source>
</reference>
<dbReference type="STRING" id="667676.SAMN05192539_100533"/>
<protein>
    <submittedName>
        <fullName evidence="2">Uncharacterized protein</fullName>
    </submittedName>
</protein>
<keyword evidence="3" id="KW-1185">Reference proteome</keyword>
<evidence type="ECO:0000256" key="1">
    <source>
        <dbReference type="SAM" id="MobiDB-lite"/>
    </source>
</evidence>
<sequence length="62" mass="6745">MTAGQPREQTDGAQPEKPYLRDAHGCGPAVRMTGEAVRRRCMTDGRTTRSPLRRCAAATRSG</sequence>
<proteinExistence type="predicted"/>
<dbReference type="Proteomes" id="UP000198866">
    <property type="component" value="Unassembled WGS sequence"/>
</dbReference>
<gene>
    <name evidence="2" type="ORF">SAMN05192539_100533</name>
</gene>
<evidence type="ECO:0000313" key="3">
    <source>
        <dbReference type="Proteomes" id="UP000198866"/>
    </source>
</evidence>
<feature type="region of interest" description="Disordered" evidence="1">
    <location>
        <begin position="1"/>
        <end position="27"/>
    </location>
</feature>